<evidence type="ECO:0000256" key="1">
    <source>
        <dbReference type="ARBA" id="ARBA00023002"/>
    </source>
</evidence>
<sequence>MSSQQFYLLGEPAASARQISVETTLNLDQLKHLIAAHFAIVEPSGIGFQTDDAHLMDVVDVVAATGPVAITIDGHAVRDPDGPKGFPYVGNYFEVFPDHLGNHQRLFDQYGPIFKTTNLGRTTYHTNDPQISAIVFAESDFFSKIINAAHPLAALKTPSAGVFLGDTDTPEWKVAHKFLPPALGPKADAFKVFDALDEKDEAWNVYQYMLKLGSQAVGKLTLGLDFEHFTSQDAPVHEMVHAIAEVLNLNKQVTSRGDWYAKLPFGAPQRLRNLKARIEEMVDESIQKAARGGVSELPLQDAALQASNMVDYAIRATDNKGENLPKTSLVWALVVATGAGFTTTSSLLSWLIYGLVTYPGMQERLLQELIDNDITEDTELTADLIDRLLFQDKYIKEMQRRHNPSFQPGRTAKADLILPGGYKLPKDAVVIAALHHIHNNPKLWENPARFDPDRWDTPEVKGRHKATYIPFAMGPHLLPKLIYRYNFVREGDGPIEYDPMFQLIRPNNLYVPDYRTRPVAVLGAGVLGRRIGCIWASAGYTVHLRDPDSHQLDSGIAYIEEQVSTYAAKTGRSPGKAIPYEALDAAILTAWLVIEAVPEKLPLKITTFADLATHAPADAILASNSSSYKTSEMLSQVPDHVKPRVLNMHYYMPPQCMIIELMTDGFTHQAIFPFMVERCREGATEPYVARKESTGFIFNRLWAAVKREVLTILAEGVSVPEELDAMWETMFVEGRVSPCRTMDHVGLDTVAFIEQHYIQERGLASEKTVDYLTTNYIEQGKLGAKSALGGFYPPVLRSETAGRFLVLDVGLAAPGAIPSMGTPRGQILSVSRDGKQQTVLMSDQLLPDGITVDHAANRMFWTNMGIPGRPDGTICSAALDGSEIRTIVGPGTINTPKQITIDTVAQKLYFCDREGCAVYRCNPDGSALETLISRHATQKSAASNVQDWCVGIAVSPKFNKFYWTQKGAPKSGTGRIFCADRDIACAVLGSGDDQDEDQCILGGLPEPIDLEIDEDRGELYWTDRGELPLGNALYRVKLDSNGRPQGKHEIVVRGLHEAIGLSIDRGSGDIFLTDLGGGFYRCDRDGKRKKTLCQEDGRAFTGIVCL</sequence>
<dbReference type="InterPro" id="IPR006176">
    <property type="entry name" value="3-OHacyl-CoA_DH_NAD-bd"/>
</dbReference>
<dbReference type="Gene3D" id="3.40.50.720">
    <property type="entry name" value="NAD(P)-binding Rossmann-like Domain"/>
    <property type="match status" value="1"/>
</dbReference>
<dbReference type="InterPro" id="IPR036291">
    <property type="entry name" value="NAD(P)-bd_dom_sf"/>
</dbReference>
<evidence type="ECO:0000259" key="3">
    <source>
        <dbReference type="Pfam" id="PF02737"/>
    </source>
</evidence>
<proteinExistence type="predicted"/>
<dbReference type="EMBL" id="JBFTWV010000233">
    <property type="protein sequence ID" value="KAL2783479.1"/>
    <property type="molecule type" value="Genomic_DNA"/>
</dbReference>
<dbReference type="Pfam" id="PF02737">
    <property type="entry name" value="3HCDH_N"/>
    <property type="match status" value="1"/>
</dbReference>
<dbReference type="PANTHER" id="PTHR48075">
    <property type="entry name" value="3-HYDROXYACYL-COA DEHYDROGENASE FAMILY PROTEIN"/>
    <property type="match status" value="1"/>
</dbReference>
<dbReference type="InterPro" id="IPR001128">
    <property type="entry name" value="Cyt_P450"/>
</dbReference>
<dbReference type="InterPro" id="IPR011042">
    <property type="entry name" value="6-blade_b-propeller_TolB-like"/>
</dbReference>
<dbReference type="Gene3D" id="2.120.10.30">
    <property type="entry name" value="TolB, C-terminal domain"/>
    <property type="match status" value="2"/>
</dbReference>
<dbReference type="Pfam" id="PF00725">
    <property type="entry name" value="3HCDH"/>
    <property type="match status" value="1"/>
</dbReference>
<feature type="domain" description="3-hydroxyacyl-CoA dehydrogenase C-terminal" evidence="2">
    <location>
        <begin position="695"/>
        <end position="789"/>
    </location>
</feature>
<dbReference type="InterPro" id="IPR008927">
    <property type="entry name" value="6-PGluconate_DH-like_C_sf"/>
</dbReference>
<dbReference type="InterPro" id="IPR000033">
    <property type="entry name" value="LDLR_classB_rpt"/>
</dbReference>
<dbReference type="SMART" id="SM00135">
    <property type="entry name" value="LY"/>
    <property type="match status" value="4"/>
</dbReference>
<protein>
    <submittedName>
        <fullName evidence="4">Cytochrome P450</fullName>
    </submittedName>
</protein>
<dbReference type="Proteomes" id="UP001610563">
    <property type="component" value="Unassembled WGS sequence"/>
</dbReference>
<comment type="caution">
    <text evidence="4">The sequence shown here is derived from an EMBL/GenBank/DDBJ whole genome shotgun (WGS) entry which is preliminary data.</text>
</comment>
<name>A0ABR4FJS2_9EURO</name>
<dbReference type="SUPFAM" id="SSF48264">
    <property type="entry name" value="Cytochrome P450"/>
    <property type="match status" value="1"/>
</dbReference>
<dbReference type="Gene3D" id="1.10.1040.10">
    <property type="entry name" value="N-(1-d-carboxylethyl)-l-norvaline Dehydrogenase, domain 2"/>
    <property type="match status" value="1"/>
</dbReference>
<dbReference type="InterPro" id="IPR006108">
    <property type="entry name" value="3HC_DH_C"/>
</dbReference>
<dbReference type="CDD" id="cd00302">
    <property type="entry name" value="cytochrome_P450"/>
    <property type="match status" value="1"/>
</dbReference>
<dbReference type="Gene3D" id="1.10.630.10">
    <property type="entry name" value="Cytochrome P450"/>
    <property type="match status" value="1"/>
</dbReference>
<dbReference type="Pfam" id="PF00067">
    <property type="entry name" value="p450"/>
    <property type="match status" value="1"/>
</dbReference>
<keyword evidence="5" id="KW-1185">Reference proteome</keyword>
<dbReference type="InterPro" id="IPR002401">
    <property type="entry name" value="Cyt_P450_E_grp-I"/>
</dbReference>
<evidence type="ECO:0000259" key="2">
    <source>
        <dbReference type="Pfam" id="PF00725"/>
    </source>
</evidence>
<keyword evidence="1" id="KW-0560">Oxidoreductase</keyword>
<dbReference type="InterPro" id="IPR013328">
    <property type="entry name" value="6PGD_dom2"/>
</dbReference>
<dbReference type="PANTHER" id="PTHR48075:SF10">
    <property type="entry name" value="DEHYDROGENASE, PUTATIVE (AFU_ORTHOLOGUE AFUA_5G10070)-RELATED"/>
    <property type="match status" value="1"/>
</dbReference>
<dbReference type="InterPro" id="IPR036396">
    <property type="entry name" value="Cyt_P450_sf"/>
</dbReference>
<gene>
    <name evidence="4" type="ORF">BJX66DRAFT_349399</name>
</gene>
<reference evidence="4 5" key="1">
    <citation type="submission" date="2024-07" db="EMBL/GenBank/DDBJ databases">
        <title>Section-level genome sequencing and comparative genomics of Aspergillus sections Usti and Cavernicolus.</title>
        <authorList>
            <consortium name="Lawrence Berkeley National Laboratory"/>
            <person name="Nybo J.L."/>
            <person name="Vesth T.C."/>
            <person name="Theobald S."/>
            <person name="Frisvad J.C."/>
            <person name="Larsen T.O."/>
            <person name="Kjaerboelling I."/>
            <person name="Rothschild-Mancinelli K."/>
            <person name="Lyhne E.K."/>
            <person name="Kogle M.E."/>
            <person name="Barry K."/>
            <person name="Clum A."/>
            <person name="Na H."/>
            <person name="Ledsgaard L."/>
            <person name="Lin J."/>
            <person name="Lipzen A."/>
            <person name="Kuo A."/>
            <person name="Riley R."/>
            <person name="Mondo S."/>
            <person name="Labutti K."/>
            <person name="Haridas S."/>
            <person name="Pangalinan J."/>
            <person name="Salamov A.A."/>
            <person name="Simmons B.A."/>
            <person name="Magnuson J.K."/>
            <person name="Chen J."/>
            <person name="Drula E."/>
            <person name="Henrissat B."/>
            <person name="Wiebenga A."/>
            <person name="Lubbers R.J."/>
            <person name="Gomes A.C."/>
            <person name="Makela M.R."/>
            <person name="Stajich J."/>
            <person name="Grigoriev I.V."/>
            <person name="Mortensen U.H."/>
            <person name="De Vries R.P."/>
            <person name="Baker S.E."/>
            <person name="Andersen M.R."/>
        </authorList>
    </citation>
    <scope>NUCLEOTIDE SEQUENCE [LARGE SCALE GENOMIC DNA]</scope>
    <source>
        <strain evidence="4 5">CBS 209.92</strain>
    </source>
</reference>
<dbReference type="SUPFAM" id="SSF51735">
    <property type="entry name" value="NAD(P)-binding Rossmann-fold domains"/>
    <property type="match status" value="1"/>
</dbReference>
<dbReference type="SUPFAM" id="SSF48179">
    <property type="entry name" value="6-phosphogluconate dehydrogenase C-terminal domain-like"/>
    <property type="match status" value="1"/>
</dbReference>
<evidence type="ECO:0000313" key="4">
    <source>
        <dbReference type="EMBL" id="KAL2783479.1"/>
    </source>
</evidence>
<dbReference type="PRINTS" id="PR00463">
    <property type="entry name" value="EP450I"/>
</dbReference>
<organism evidence="4 5">
    <name type="scientific">Aspergillus keveii</name>
    <dbReference type="NCBI Taxonomy" id="714993"/>
    <lineage>
        <taxon>Eukaryota</taxon>
        <taxon>Fungi</taxon>
        <taxon>Dikarya</taxon>
        <taxon>Ascomycota</taxon>
        <taxon>Pezizomycotina</taxon>
        <taxon>Eurotiomycetes</taxon>
        <taxon>Eurotiomycetidae</taxon>
        <taxon>Eurotiales</taxon>
        <taxon>Aspergillaceae</taxon>
        <taxon>Aspergillus</taxon>
        <taxon>Aspergillus subgen. Nidulantes</taxon>
    </lineage>
</organism>
<evidence type="ECO:0000313" key="5">
    <source>
        <dbReference type="Proteomes" id="UP001610563"/>
    </source>
</evidence>
<accession>A0ABR4FJS2</accession>
<feature type="domain" description="3-hydroxyacyl-CoA dehydrogenase NAD binding" evidence="3">
    <location>
        <begin position="519"/>
        <end position="683"/>
    </location>
</feature>
<dbReference type="SUPFAM" id="SSF63825">
    <property type="entry name" value="YWTD domain"/>
    <property type="match status" value="1"/>
</dbReference>